<protein>
    <submittedName>
        <fullName evidence="1 3">Uncharacterized protein</fullName>
    </submittedName>
</protein>
<reference evidence="3" key="2">
    <citation type="submission" date="2020-12" db="UniProtKB">
        <authorList>
            <consortium name="WormBaseParasite"/>
        </authorList>
    </citation>
    <scope>IDENTIFICATION</scope>
</reference>
<dbReference type="AlphaFoldDB" id="A0A090LF58"/>
<dbReference type="WormBase" id="SRAE_2000308800">
    <property type="protein sequence ID" value="SRP11827"/>
    <property type="gene ID" value="WBGene00263308"/>
</dbReference>
<gene>
    <name evidence="1 3 4" type="ORF">SRAE_2000308800</name>
</gene>
<evidence type="ECO:0000313" key="1">
    <source>
        <dbReference type="EMBL" id="CEF68431.1"/>
    </source>
</evidence>
<keyword evidence="2" id="KW-1185">Reference proteome</keyword>
<dbReference type="EMBL" id="LN609529">
    <property type="protein sequence ID" value="CEF68431.1"/>
    <property type="molecule type" value="Genomic_DNA"/>
</dbReference>
<evidence type="ECO:0000313" key="3">
    <source>
        <dbReference type="WBParaSite" id="SRAE_2000308800.1"/>
    </source>
</evidence>
<evidence type="ECO:0000313" key="4">
    <source>
        <dbReference type="WormBase" id="SRAE_2000308800"/>
    </source>
</evidence>
<organism evidence="1">
    <name type="scientific">Strongyloides ratti</name>
    <name type="common">Parasitic roundworm</name>
    <dbReference type="NCBI Taxonomy" id="34506"/>
    <lineage>
        <taxon>Eukaryota</taxon>
        <taxon>Metazoa</taxon>
        <taxon>Ecdysozoa</taxon>
        <taxon>Nematoda</taxon>
        <taxon>Chromadorea</taxon>
        <taxon>Rhabditida</taxon>
        <taxon>Tylenchina</taxon>
        <taxon>Panagrolaimomorpha</taxon>
        <taxon>Strongyloidoidea</taxon>
        <taxon>Strongyloididae</taxon>
        <taxon>Strongyloides</taxon>
    </lineage>
</organism>
<accession>A0A090LF58</accession>
<dbReference type="RefSeq" id="XP_024507631.1">
    <property type="nucleotide sequence ID" value="XM_024654239.1"/>
</dbReference>
<dbReference type="WBParaSite" id="SRAE_2000308800.1">
    <property type="protein sequence ID" value="SRAE_2000308800.1"/>
    <property type="gene ID" value="WBGene00263308"/>
</dbReference>
<proteinExistence type="predicted"/>
<sequence length="479" mass="55311">MIPRKYTSLNSPIMALNVITSCLSTVPSDCSSIFSVIDNDWKVKGELITETEISQLSTISKKEFYKNEIELEYQDCSDDPSILFCNNNIKSHTSTIIDTKKIKSALPLYILYTYPITRARVYKSFEKIINHEIRYAKEQALWSQPNNHGIHSVVLMVSSTNGVEQKNFQPPIIETSDSILNVSCTNKSCKIIVEEELINSAKLENDIECFTNEEITSIIGTIEYTEISDTSTKYIEKPKIKKKKINIEKNDDFVEEKFISKNFKGIMNIRDRIADYKNSDITDYTKKVIKKRCNIAPHPLNAFFSKENIQFKEYVNYDELTEKINQKPHIDIKKRIYATKDEHETSTIVNTINENEALEEGDINYSMITTELSDIESSTNCNTTIQQIDCEKLTRKLNNINIDNEYTDDSSKLISLPNTFSFLSKDYTTSCEVQRTVKRNYTDTCTFTKFENDDEVIIYEDMLQQLNSIKNVLNDFDMS</sequence>
<name>A0A090LF58_STRRB</name>
<dbReference type="PROSITE" id="PS51257">
    <property type="entry name" value="PROKAR_LIPOPROTEIN"/>
    <property type="match status" value="1"/>
</dbReference>
<dbReference type="GeneID" id="36380801"/>
<dbReference type="CTD" id="36380801"/>
<evidence type="ECO:0000313" key="2">
    <source>
        <dbReference type="Proteomes" id="UP000035682"/>
    </source>
</evidence>
<reference evidence="1 2" key="1">
    <citation type="submission" date="2014-09" db="EMBL/GenBank/DDBJ databases">
        <authorList>
            <person name="Martin A.A."/>
        </authorList>
    </citation>
    <scope>NUCLEOTIDE SEQUENCE</scope>
    <source>
        <strain evidence="2">ED321</strain>
        <strain evidence="1">ED321 Heterogonic</strain>
    </source>
</reference>
<dbReference type="Proteomes" id="UP000035682">
    <property type="component" value="Unplaced"/>
</dbReference>